<organism evidence="2 3">
    <name type="scientific">Fusarium duplospermum</name>
    <dbReference type="NCBI Taxonomy" id="1325734"/>
    <lineage>
        <taxon>Eukaryota</taxon>
        <taxon>Fungi</taxon>
        <taxon>Dikarya</taxon>
        <taxon>Ascomycota</taxon>
        <taxon>Pezizomycotina</taxon>
        <taxon>Sordariomycetes</taxon>
        <taxon>Hypocreomycetidae</taxon>
        <taxon>Hypocreales</taxon>
        <taxon>Nectriaceae</taxon>
        <taxon>Fusarium</taxon>
        <taxon>Fusarium solani species complex</taxon>
    </lineage>
</organism>
<feature type="chain" id="PRO_5018987015" evidence="1">
    <location>
        <begin position="19"/>
        <end position="126"/>
    </location>
</feature>
<proteinExistence type="predicted"/>
<reference evidence="2 3" key="1">
    <citation type="submission" date="2017-06" db="EMBL/GenBank/DDBJ databases">
        <title>Comparative genomic analysis of Ambrosia Fusariam Clade fungi.</title>
        <authorList>
            <person name="Stajich J.E."/>
            <person name="Carrillo J."/>
            <person name="Kijimoto T."/>
            <person name="Eskalen A."/>
            <person name="O'Donnell K."/>
            <person name="Kasson M."/>
        </authorList>
    </citation>
    <scope>NUCLEOTIDE SEQUENCE [LARGE SCALE GENOMIC DNA]</scope>
    <source>
        <strain evidence="2 3">NRRL62584</strain>
    </source>
</reference>
<feature type="signal peptide" evidence="1">
    <location>
        <begin position="1"/>
        <end position="18"/>
    </location>
</feature>
<sequence>MQSYLPTLLLLLFKGASCLPQQATEKVVPAPPSPEPIKLQTLPLPPAIADNAGPGDCNLTVNPKGTAYTGKTLHLRSSSFLPNRKHILVQVTFIGAPKAPNRASIYNRTQLIAVKTDRTKFPNGDP</sequence>
<protein>
    <submittedName>
        <fullName evidence="2">Uncharacterized protein</fullName>
    </submittedName>
</protein>
<dbReference type="OrthoDB" id="10265322at2759"/>
<dbReference type="Proteomes" id="UP000288168">
    <property type="component" value="Unassembled WGS sequence"/>
</dbReference>
<evidence type="ECO:0000313" key="2">
    <source>
        <dbReference type="EMBL" id="RSL52232.1"/>
    </source>
</evidence>
<name>A0A428PGP9_9HYPO</name>
<evidence type="ECO:0000256" key="1">
    <source>
        <dbReference type="SAM" id="SignalP"/>
    </source>
</evidence>
<keyword evidence="3" id="KW-1185">Reference proteome</keyword>
<keyword evidence="1" id="KW-0732">Signal</keyword>
<dbReference type="EMBL" id="NKCI01000138">
    <property type="protein sequence ID" value="RSL52232.1"/>
    <property type="molecule type" value="Genomic_DNA"/>
</dbReference>
<comment type="caution">
    <text evidence="2">The sequence shown here is derived from an EMBL/GenBank/DDBJ whole genome shotgun (WGS) entry which is preliminary data.</text>
</comment>
<gene>
    <name evidence="2" type="ORF">CEP54_011014</name>
</gene>
<dbReference type="STRING" id="1325734.A0A428PGP9"/>
<evidence type="ECO:0000313" key="3">
    <source>
        <dbReference type="Proteomes" id="UP000288168"/>
    </source>
</evidence>
<dbReference type="AlphaFoldDB" id="A0A428PGP9"/>
<accession>A0A428PGP9</accession>